<gene>
    <name evidence="2" type="ORF">IM725_17570</name>
</gene>
<dbReference type="EMBL" id="JADDOJ010000095">
    <property type="protein sequence ID" value="MBE7942382.1"/>
    <property type="molecule type" value="Genomic_DNA"/>
</dbReference>
<reference evidence="2 3" key="1">
    <citation type="submission" date="2020-10" db="EMBL/GenBank/DDBJ databases">
        <title>Draft genome of Ramlibacter aquaticus LMG 30558.</title>
        <authorList>
            <person name="Props R."/>
        </authorList>
    </citation>
    <scope>NUCLEOTIDE SEQUENCE [LARGE SCALE GENOMIC DNA]</scope>
    <source>
        <strain evidence="2 3">LMG 30558</strain>
    </source>
</reference>
<organism evidence="2 3">
    <name type="scientific">Ramlibacter aquaticus</name>
    <dbReference type="NCBI Taxonomy" id="2780094"/>
    <lineage>
        <taxon>Bacteria</taxon>
        <taxon>Pseudomonadati</taxon>
        <taxon>Pseudomonadota</taxon>
        <taxon>Betaproteobacteria</taxon>
        <taxon>Burkholderiales</taxon>
        <taxon>Comamonadaceae</taxon>
        <taxon>Ramlibacter</taxon>
    </lineage>
</organism>
<feature type="signal peptide" evidence="1">
    <location>
        <begin position="1"/>
        <end position="21"/>
    </location>
</feature>
<keyword evidence="1" id="KW-0732">Signal</keyword>
<evidence type="ECO:0000313" key="3">
    <source>
        <dbReference type="Proteomes" id="UP000715965"/>
    </source>
</evidence>
<protein>
    <recommendedName>
        <fullName evidence="4">Pilus assembly protein</fullName>
    </recommendedName>
</protein>
<evidence type="ECO:0008006" key="4">
    <source>
        <dbReference type="Google" id="ProtNLM"/>
    </source>
</evidence>
<dbReference type="RefSeq" id="WP_193781935.1">
    <property type="nucleotide sequence ID" value="NZ_JADDOJ010000095.1"/>
</dbReference>
<keyword evidence="3" id="KW-1185">Reference proteome</keyword>
<accession>A0ABR9SK08</accession>
<evidence type="ECO:0000313" key="2">
    <source>
        <dbReference type="EMBL" id="MBE7942382.1"/>
    </source>
</evidence>
<evidence type="ECO:0000256" key="1">
    <source>
        <dbReference type="SAM" id="SignalP"/>
    </source>
</evidence>
<proteinExistence type="predicted"/>
<name>A0ABR9SK08_9BURK</name>
<feature type="chain" id="PRO_5045793730" description="Pilus assembly protein" evidence="1">
    <location>
        <begin position="22"/>
        <end position="90"/>
    </location>
</feature>
<dbReference type="Proteomes" id="UP000715965">
    <property type="component" value="Unassembled WGS sequence"/>
</dbReference>
<sequence>MRPLLPLIASALVLAACANSATPRYDTFFGLAVQDARARMTLNPAGTPALPGLDGRSAAEAIERYHDSFKSPPPVVNVINIGGATGSAGR</sequence>
<comment type="caution">
    <text evidence="2">The sequence shown here is derived from an EMBL/GenBank/DDBJ whole genome shotgun (WGS) entry which is preliminary data.</text>
</comment>
<dbReference type="PROSITE" id="PS51257">
    <property type="entry name" value="PROKAR_LIPOPROTEIN"/>
    <property type="match status" value="1"/>
</dbReference>